<dbReference type="PROSITE" id="PS51900">
    <property type="entry name" value="CB"/>
    <property type="match status" value="1"/>
</dbReference>
<evidence type="ECO:0000256" key="3">
    <source>
        <dbReference type="ARBA" id="ARBA00023172"/>
    </source>
</evidence>
<feature type="domain" description="Core-binding (CB)" evidence="7">
    <location>
        <begin position="86"/>
        <end position="163"/>
    </location>
</feature>
<evidence type="ECO:0000313" key="8">
    <source>
        <dbReference type="EMBL" id="MBM4627721.1"/>
    </source>
</evidence>
<evidence type="ECO:0000256" key="1">
    <source>
        <dbReference type="ARBA" id="ARBA00008857"/>
    </source>
</evidence>
<dbReference type="PROSITE" id="PS51898">
    <property type="entry name" value="TYR_RECOMBINASE"/>
    <property type="match status" value="1"/>
</dbReference>
<accession>A0AAP2ANI9</accession>
<name>A0AAP2ANI9_RHOHA</name>
<dbReference type="GO" id="GO:0006310">
    <property type="term" value="P:DNA recombination"/>
    <property type="evidence" value="ECO:0007669"/>
    <property type="project" value="UniProtKB-KW"/>
</dbReference>
<evidence type="ECO:0000256" key="4">
    <source>
        <dbReference type="PROSITE-ProRule" id="PRU01248"/>
    </source>
</evidence>
<dbReference type="EMBL" id="WUXD01000011">
    <property type="protein sequence ID" value="MBM4627721.1"/>
    <property type="molecule type" value="Genomic_DNA"/>
</dbReference>
<proteinExistence type="inferred from homology"/>
<dbReference type="InterPro" id="IPR010998">
    <property type="entry name" value="Integrase_recombinase_N"/>
</dbReference>
<dbReference type="Gene3D" id="1.10.150.130">
    <property type="match status" value="1"/>
</dbReference>
<evidence type="ECO:0000259" key="6">
    <source>
        <dbReference type="PROSITE" id="PS51898"/>
    </source>
</evidence>
<dbReference type="AlphaFoldDB" id="A0AAP2ANI9"/>
<feature type="domain" description="Tyr recombinase" evidence="6">
    <location>
        <begin position="186"/>
        <end position="377"/>
    </location>
</feature>
<dbReference type="InterPro" id="IPR002104">
    <property type="entry name" value="Integrase_catalytic"/>
</dbReference>
<evidence type="ECO:0000256" key="5">
    <source>
        <dbReference type="SAM" id="MobiDB-lite"/>
    </source>
</evidence>
<evidence type="ECO:0000313" key="9">
    <source>
        <dbReference type="Proteomes" id="UP000738270"/>
    </source>
</evidence>
<dbReference type="GO" id="GO:0003677">
    <property type="term" value="F:DNA binding"/>
    <property type="evidence" value="ECO:0007669"/>
    <property type="project" value="UniProtKB-UniRule"/>
</dbReference>
<dbReference type="InterPro" id="IPR050090">
    <property type="entry name" value="Tyrosine_recombinase_XerCD"/>
</dbReference>
<keyword evidence="2 4" id="KW-0238">DNA-binding</keyword>
<dbReference type="InterPro" id="IPR013762">
    <property type="entry name" value="Integrase-like_cat_sf"/>
</dbReference>
<dbReference type="InterPro" id="IPR011010">
    <property type="entry name" value="DNA_brk_join_enz"/>
</dbReference>
<dbReference type="Proteomes" id="UP000738270">
    <property type="component" value="Unassembled WGS sequence"/>
</dbReference>
<comment type="caution">
    <text evidence="8">The sequence shown here is derived from an EMBL/GenBank/DDBJ whole genome shotgun (WGS) entry which is preliminary data.</text>
</comment>
<dbReference type="RefSeq" id="WP_022598680.1">
    <property type="nucleotide sequence ID" value="NZ_AP025268.1"/>
</dbReference>
<keyword evidence="3" id="KW-0233">DNA recombination</keyword>
<evidence type="ECO:0000259" key="7">
    <source>
        <dbReference type="PROSITE" id="PS51900"/>
    </source>
</evidence>
<dbReference type="Pfam" id="PF00589">
    <property type="entry name" value="Phage_integrase"/>
    <property type="match status" value="1"/>
</dbReference>
<dbReference type="PANTHER" id="PTHR30349">
    <property type="entry name" value="PHAGE INTEGRASE-RELATED"/>
    <property type="match status" value="1"/>
</dbReference>
<dbReference type="GO" id="GO:0015074">
    <property type="term" value="P:DNA integration"/>
    <property type="evidence" value="ECO:0007669"/>
    <property type="project" value="InterPro"/>
</dbReference>
<evidence type="ECO:0000256" key="2">
    <source>
        <dbReference type="ARBA" id="ARBA00023125"/>
    </source>
</evidence>
<dbReference type="PANTHER" id="PTHR30349:SF64">
    <property type="entry name" value="PROPHAGE INTEGRASE INTD-RELATED"/>
    <property type="match status" value="1"/>
</dbReference>
<dbReference type="SUPFAM" id="SSF56349">
    <property type="entry name" value="DNA breaking-rejoining enzymes"/>
    <property type="match status" value="1"/>
</dbReference>
<gene>
    <name evidence="8" type="ORF">GS453_12820</name>
</gene>
<dbReference type="Gene3D" id="1.10.443.10">
    <property type="entry name" value="Intergrase catalytic core"/>
    <property type="match status" value="1"/>
</dbReference>
<dbReference type="InterPro" id="IPR044068">
    <property type="entry name" value="CB"/>
</dbReference>
<sequence>MTTRRNRRAGVEDRWTKTVYDSERRPSKVPSANHGKGKRWRARYVDDEGREHVKGFERKVDAQRWLDEITVAQVTGSYVDPARGRITFGSFYREWSGRQVWETNTRRSMDLTERSVPFSNVALGELRASHFEAWVKSMRDQPLAPQTIKTRMMNVRAVLKAAIRDQVLAKDPSARVPLPRTRRAEAAMLIPTSEQVGALVRSAPDGFEAFVALCAFAGTRSGETAAFRVSDFDFLRREIAVSRQVQRVRSGVVEIRPPKYGSERTVAAPAALLDLVAEHIRVHRPDGEPDRWLFPGLGENPLEGNMVGTRWRKAKKAAGVELKLHSLRHYFASGLIAAGCDVVTVQRALGHSSASVTLDTYSHLWPKAEDRTRKAADSLLGEALGPTADALRTESGI</sequence>
<feature type="region of interest" description="Disordered" evidence="5">
    <location>
        <begin position="1"/>
        <end position="39"/>
    </location>
</feature>
<organism evidence="8 9">
    <name type="scientific">Rhodococcus hoagii</name>
    <name type="common">Corynebacterium equii</name>
    <dbReference type="NCBI Taxonomy" id="43767"/>
    <lineage>
        <taxon>Bacteria</taxon>
        <taxon>Bacillati</taxon>
        <taxon>Actinomycetota</taxon>
        <taxon>Actinomycetes</taxon>
        <taxon>Mycobacteriales</taxon>
        <taxon>Nocardiaceae</taxon>
        <taxon>Prescottella</taxon>
    </lineage>
</organism>
<reference evidence="8" key="1">
    <citation type="submission" date="2019-11" db="EMBL/GenBank/DDBJ databases">
        <title>Spread of Macrolides and rifampicin resistant Rhodococcus equi in clinical isolates in the USA.</title>
        <authorList>
            <person name="Alvarez-Narvaez S."/>
            <person name="Huber L."/>
            <person name="Cohen N.D."/>
            <person name="Slovis N."/>
            <person name="Greiter M."/>
            <person name="Giguere S."/>
            <person name="Hart K."/>
        </authorList>
    </citation>
    <scope>NUCLEOTIDE SEQUENCE</scope>
    <source>
        <strain evidence="8">Lh_38</strain>
    </source>
</reference>
<comment type="similarity">
    <text evidence="1">Belongs to the 'phage' integrase family.</text>
</comment>
<protein>
    <submittedName>
        <fullName evidence="8">Tyrosine-type recombinase/integrase</fullName>
    </submittedName>
</protein>
<feature type="compositionally biased region" description="Basic and acidic residues" evidence="5">
    <location>
        <begin position="9"/>
        <end position="26"/>
    </location>
</feature>
<dbReference type="CDD" id="cd01189">
    <property type="entry name" value="INT_ICEBs1_C_like"/>
    <property type="match status" value="1"/>
</dbReference>